<sequence>MTSTICAQWPAAEKIKIVHSAQATPAEMKILKKMALFFAQTNPLLAEDMLVTDEYAKKFFTYYTKDFLVLVGKNNLLLDVAKQGIKLNSPKLSYTEQGVFKEQFSYLGIAPNPLFLKARYLGIEHGVVGDSLIVYGGGLQGLDQAFENFKKGIVQGTCLRNQKALPTQVLSSKEYLWGMAFEDDKDLFKTRPKILLRRYVWKGVKFESQIVYGDDIASLQVFKK</sequence>
<reference evidence="1 2" key="1">
    <citation type="submission" date="2023-02" db="EMBL/GenBank/DDBJ databases">
        <title>Genome sequence of Lentisphaera profundi SAORIC-696.</title>
        <authorList>
            <person name="Kim e."/>
            <person name="Cho J.-C."/>
            <person name="Choi A."/>
            <person name="Kang I."/>
        </authorList>
    </citation>
    <scope>NUCLEOTIDE SEQUENCE [LARGE SCALE GENOMIC DNA]</scope>
    <source>
        <strain evidence="1 2">SAORIC-696</strain>
    </source>
</reference>
<proteinExistence type="predicted"/>
<gene>
    <name evidence="1" type="ORF">PQO03_20135</name>
</gene>
<protein>
    <submittedName>
        <fullName evidence="1">Uncharacterized protein</fullName>
    </submittedName>
</protein>
<name>A0ABY7VVN4_9BACT</name>
<dbReference type="EMBL" id="CP117812">
    <property type="protein sequence ID" value="WDE98132.1"/>
    <property type="molecule type" value="Genomic_DNA"/>
</dbReference>
<organism evidence="1 2">
    <name type="scientific">Lentisphaera profundi</name>
    <dbReference type="NCBI Taxonomy" id="1658616"/>
    <lineage>
        <taxon>Bacteria</taxon>
        <taxon>Pseudomonadati</taxon>
        <taxon>Lentisphaerota</taxon>
        <taxon>Lentisphaeria</taxon>
        <taxon>Lentisphaerales</taxon>
        <taxon>Lentisphaeraceae</taxon>
        <taxon>Lentisphaera</taxon>
    </lineage>
</organism>
<keyword evidence="2" id="KW-1185">Reference proteome</keyword>
<accession>A0ABY7VVN4</accession>
<evidence type="ECO:0000313" key="1">
    <source>
        <dbReference type="EMBL" id="WDE98132.1"/>
    </source>
</evidence>
<dbReference type="Proteomes" id="UP001214250">
    <property type="component" value="Chromosome 2"/>
</dbReference>
<dbReference type="RefSeq" id="WP_274152927.1">
    <property type="nucleotide sequence ID" value="NZ_CP117812.1"/>
</dbReference>
<evidence type="ECO:0000313" key="2">
    <source>
        <dbReference type="Proteomes" id="UP001214250"/>
    </source>
</evidence>